<keyword evidence="5 7" id="KW-1133">Transmembrane helix</keyword>
<dbReference type="InterPro" id="IPR029044">
    <property type="entry name" value="Nucleotide-diphossugar_trans"/>
</dbReference>
<dbReference type="EC" id="2.4.-.-" evidence="9"/>
<dbReference type="Proteomes" id="UP000533469">
    <property type="component" value="Unassembled WGS sequence"/>
</dbReference>
<dbReference type="PANTHER" id="PTHR48090:SF1">
    <property type="entry name" value="PROPHAGE BACTOPRENOL GLUCOSYL TRANSFERASE HOMOLOG"/>
    <property type="match status" value="1"/>
</dbReference>
<evidence type="ECO:0000256" key="5">
    <source>
        <dbReference type="ARBA" id="ARBA00022989"/>
    </source>
</evidence>
<evidence type="ECO:0000259" key="8">
    <source>
        <dbReference type="Pfam" id="PF00535"/>
    </source>
</evidence>
<dbReference type="PANTHER" id="PTHR48090">
    <property type="entry name" value="UNDECAPRENYL-PHOSPHATE 4-DEOXY-4-FORMAMIDO-L-ARABINOSE TRANSFERASE-RELATED"/>
    <property type="match status" value="1"/>
</dbReference>
<keyword evidence="10" id="KW-1185">Reference proteome</keyword>
<evidence type="ECO:0000313" key="10">
    <source>
        <dbReference type="Proteomes" id="UP000533469"/>
    </source>
</evidence>
<organism evidence="9 10">
    <name type="scientific">Ancylobacter tetraedralis</name>
    <dbReference type="NCBI Taxonomy" id="217068"/>
    <lineage>
        <taxon>Bacteria</taxon>
        <taxon>Pseudomonadati</taxon>
        <taxon>Pseudomonadota</taxon>
        <taxon>Alphaproteobacteria</taxon>
        <taxon>Hyphomicrobiales</taxon>
        <taxon>Xanthobacteraceae</taxon>
        <taxon>Ancylobacter</taxon>
    </lineage>
</organism>
<keyword evidence="4 7" id="KW-0812">Transmembrane</keyword>
<dbReference type="GO" id="GO:0016757">
    <property type="term" value="F:glycosyltransferase activity"/>
    <property type="evidence" value="ECO:0007669"/>
    <property type="project" value="UniProtKB-KW"/>
</dbReference>
<evidence type="ECO:0000256" key="2">
    <source>
        <dbReference type="ARBA" id="ARBA00022676"/>
    </source>
</evidence>
<evidence type="ECO:0000313" key="9">
    <source>
        <dbReference type="EMBL" id="MBB3770792.1"/>
    </source>
</evidence>
<evidence type="ECO:0000256" key="7">
    <source>
        <dbReference type="SAM" id="Phobius"/>
    </source>
</evidence>
<dbReference type="InterPro" id="IPR050256">
    <property type="entry name" value="Glycosyltransferase_2"/>
</dbReference>
<feature type="transmembrane region" description="Helical" evidence="7">
    <location>
        <begin position="220"/>
        <end position="244"/>
    </location>
</feature>
<protein>
    <submittedName>
        <fullName evidence="9">Putative glycosyltransferase</fullName>
        <ecNumber evidence="9">2.4.-.-</ecNumber>
    </submittedName>
</protein>
<name>A0A839Z565_9HYPH</name>
<dbReference type="Gene3D" id="3.90.550.10">
    <property type="entry name" value="Spore Coat Polysaccharide Biosynthesis Protein SpsA, Chain A"/>
    <property type="match status" value="1"/>
</dbReference>
<feature type="domain" description="Glycosyltransferase 2-like" evidence="8">
    <location>
        <begin position="4"/>
        <end position="135"/>
    </location>
</feature>
<dbReference type="CDD" id="cd04187">
    <property type="entry name" value="DPM1_like_bac"/>
    <property type="match status" value="1"/>
</dbReference>
<gene>
    <name evidence="9" type="ORF">FHS55_001387</name>
</gene>
<evidence type="ECO:0000256" key="4">
    <source>
        <dbReference type="ARBA" id="ARBA00022692"/>
    </source>
</evidence>
<dbReference type="SUPFAM" id="SSF53448">
    <property type="entry name" value="Nucleotide-diphospho-sugar transferases"/>
    <property type="match status" value="1"/>
</dbReference>
<dbReference type="GO" id="GO:0005886">
    <property type="term" value="C:plasma membrane"/>
    <property type="evidence" value="ECO:0007669"/>
    <property type="project" value="TreeGrafter"/>
</dbReference>
<keyword evidence="6 7" id="KW-0472">Membrane</keyword>
<dbReference type="Pfam" id="PF00535">
    <property type="entry name" value="Glycos_transf_2"/>
    <property type="match status" value="1"/>
</dbReference>
<proteinExistence type="predicted"/>
<accession>A0A839Z565</accession>
<evidence type="ECO:0000256" key="3">
    <source>
        <dbReference type="ARBA" id="ARBA00022679"/>
    </source>
</evidence>
<evidence type="ECO:0000256" key="6">
    <source>
        <dbReference type="ARBA" id="ARBA00023136"/>
    </source>
</evidence>
<keyword evidence="2 9" id="KW-0328">Glycosyltransferase</keyword>
<dbReference type="AlphaFoldDB" id="A0A839Z565"/>
<dbReference type="EMBL" id="JACICD010000002">
    <property type="protein sequence ID" value="MBB3770792.1"/>
    <property type="molecule type" value="Genomic_DNA"/>
</dbReference>
<sequence length="321" mass="35549">MATAYNSERHIVRFLKAMRDVLDQIDCLSEIVIVDDGSADRTVEICLQYIAEHPGITLAKLSRNFGHEPAMVQGLKLARGDFVFLIDSDLEEPPATLIEMLEVMGRGAPAPDVVYGVQKTRNGTIQHTFFATAFYRLFGALSDVEMPADVLTVRLMTRRYVDALLLHEERTLALFGVFSLTGFTQVPLLVDKHYKGYTTYSGLKRAGVFIRYLLVFSSKLPLLITATGIGTAFVAALYAFYVLINYVTAGRQVEGWTSLALLFSFFNGLLLTCVGFCAAYLGYIFVEVKRRPNAIIQEIWHSGTATPGTVSVPRLKSPDGP</sequence>
<comment type="caution">
    <text evidence="9">The sequence shown here is derived from an EMBL/GenBank/DDBJ whole genome shotgun (WGS) entry which is preliminary data.</text>
</comment>
<dbReference type="InterPro" id="IPR001173">
    <property type="entry name" value="Glyco_trans_2-like"/>
</dbReference>
<comment type="subcellular location">
    <subcellularLocation>
        <location evidence="1">Membrane</location>
        <topology evidence="1">Multi-pass membrane protein</topology>
    </subcellularLocation>
</comment>
<reference evidence="9 10" key="1">
    <citation type="submission" date="2020-08" db="EMBL/GenBank/DDBJ databases">
        <title>Genomic Encyclopedia of Type Strains, Phase IV (KMG-IV): sequencing the most valuable type-strain genomes for metagenomic binning, comparative biology and taxonomic classification.</title>
        <authorList>
            <person name="Goeker M."/>
        </authorList>
    </citation>
    <scope>NUCLEOTIDE SEQUENCE [LARGE SCALE GENOMIC DNA]</scope>
    <source>
        <strain evidence="9 10">DSM 5895</strain>
    </source>
</reference>
<feature type="transmembrane region" description="Helical" evidence="7">
    <location>
        <begin position="256"/>
        <end position="286"/>
    </location>
</feature>
<keyword evidence="3 9" id="KW-0808">Transferase</keyword>
<evidence type="ECO:0000256" key="1">
    <source>
        <dbReference type="ARBA" id="ARBA00004141"/>
    </source>
</evidence>